<dbReference type="GO" id="GO:0006935">
    <property type="term" value="P:chemotaxis"/>
    <property type="evidence" value="ECO:0007669"/>
    <property type="project" value="InterPro"/>
</dbReference>
<evidence type="ECO:0000256" key="1">
    <source>
        <dbReference type="ARBA" id="ARBA00023224"/>
    </source>
</evidence>
<dbReference type="EMBL" id="CP043046">
    <property type="protein sequence ID" value="QEI06786.1"/>
    <property type="molecule type" value="Genomic_DNA"/>
</dbReference>
<dbReference type="Pfam" id="PF00672">
    <property type="entry name" value="HAMP"/>
    <property type="match status" value="1"/>
</dbReference>
<dbReference type="InterPro" id="IPR024478">
    <property type="entry name" value="HlyB_4HB_MCP"/>
</dbReference>
<gene>
    <name evidence="7" type="ORF">FXN63_13795</name>
</gene>
<dbReference type="Pfam" id="PF12729">
    <property type="entry name" value="4HB_MCP_1"/>
    <property type="match status" value="1"/>
</dbReference>
<dbReference type="PANTHER" id="PTHR32089:SF120">
    <property type="entry name" value="METHYL-ACCEPTING CHEMOTAXIS PROTEIN TLPQ"/>
    <property type="match status" value="1"/>
</dbReference>
<dbReference type="PROSITE" id="PS50885">
    <property type="entry name" value="HAMP"/>
    <property type="match status" value="1"/>
</dbReference>
<keyword evidence="1 3" id="KW-0807">Transducer</keyword>
<dbReference type="CDD" id="cd06225">
    <property type="entry name" value="HAMP"/>
    <property type="match status" value="1"/>
</dbReference>
<dbReference type="RefSeq" id="WP_148815740.1">
    <property type="nucleotide sequence ID" value="NZ_CP043046.1"/>
</dbReference>
<dbReference type="PROSITE" id="PS50111">
    <property type="entry name" value="CHEMOTAXIS_TRANSDUC_2"/>
    <property type="match status" value="1"/>
</dbReference>
<dbReference type="Gene3D" id="1.10.287.950">
    <property type="entry name" value="Methyl-accepting chemotaxis protein"/>
    <property type="match status" value="1"/>
</dbReference>
<evidence type="ECO:0000313" key="7">
    <source>
        <dbReference type="EMBL" id="QEI06786.1"/>
    </source>
</evidence>
<dbReference type="AlphaFoldDB" id="A0A5C0AYK8"/>
<dbReference type="OrthoDB" id="9806477at2"/>
<dbReference type="Pfam" id="PF00015">
    <property type="entry name" value="MCPsignal"/>
    <property type="match status" value="1"/>
</dbReference>
<evidence type="ECO:0000256" key="2">
    <source>
        <dbReference type="ARBA" id="ARBA00029447"/>
    </source>
</evidence>
<dbReference type="PRINTS" id="PR00260">
    <property type="entry name" value="CHEMTRNSDUCR"/>
</dbReference>
<dbReference type="Proteomes" id="UP000325161">
    <property type="component" value="Chromosome"/>
</dbReference>
<dbReference type="GO" id="GO:0004888">
    <property type="term" value="F:transmembrane signaling receptor activity"/>
    <property type="evidence" value="ECO:0007669"/>
    <property type="project" value="InterPro"/>
</dbReference>
<name>A0A5C0AYK8_9BURK</name>
<sequence length="536" mass="58124">MKDWTLRQRIKASFIAVLAIMLAMAISDFYRLMRVEIEAEAITGNVVPSLYLSSSIRGGWNEGYLLTEEFLDLPATGRIAQLEAIRAIDRNVDELIKNFDRVITGSDQRVAFDVFRKDRLSYIALRDQVLQANMNQEGDQVSMRQQIRPTFLAVRTQMEGLIAANRKENDAALERIIEVVTGAKYAILIAIVLAILAAATCGMLLMRALLQPMRSIVDTIGAIGGGDLTERMRLARRDEFNVVETGFNSMAESLTGLVGQAQRSAIQVATSVTEIAATSRQQQATASEIAATTTEIGATSREISATSRDLVRTMSEVSNAAEQTATLAGGGQIGLSRMEDTMRNVVDAAGSVNGKLAVLNEKAGHITHVVTTINKVADQTNLLSLNAAIEAEKAGEYGRGFVVVASEIRRLADQTAIATYDIEQIVREIQSSVSAGVMGMDKFSEEVRRGMNEMQAVGEQLSQIIQHVQTLAPRVAMVNEGMHAQATGADQITQALTQLSDATQQTVESLRQSSLAIEGLSTVAADLRQGVSRFKV</sequence>
<comment type="similarity">
    <text evidence="2">Belongs to the methyl-accepting chemotaxis (MCP) protein family.</text>
</comment>
<evidence type="ECO:0000259" key="6">
    <source>
        <dbReference type="PROSITE" id="PS50885"/>
    </source>
</evidence>
<dbReference type="InterPro" id="IPR004090">
    <property type="entry name" value="Chemotax_Me-accpt_rcpt"/>
</dbReference>
<feature type="domain" description="Methyl-accepting transducer" evidence="5">
    <location>
        <begin position="264"/>
        <end position="500"/>
    </location>
</feature>
<reference evidence="7 8" key="1">
    <citation type="submission" date="2019-08" db="EMBL/GenBank/DDBJ databases">
        <title>Amphibian skin-associated Pigmentiphaga: genome sequence and occurrence across geography and hosts.</title>
        <authorList>
            <person name="Bletz M.C."/>
            <person name="Bunk B."/>
            <person name="Sproeer C."/>
            <person name="Biwer P."/>
            <person name="Reiter S."/>
            <person name="Rabemananjara F.C.E."/>
            <person name="Schulz S."/>
            <person name="Overmann J."/>
            <person name="Vences M."/>
        </authorList>
    </citation>
    <scope>NUCLEOTIDE SEQUENCE [LARGE SCALE GENOMIC DNA]</scope>
    <source>
        <strain evidence="7 8">Mada1488</strain>
    </source>
</reference>
<dbReference type="SUPFAM" id="SSF58104">
    <property type="entry name" value="Methyl-accepting chemotaxis protein (MCP) signaling domain"/>
    <property type="match status" value="1"/>
</dbReference>
<dbReference type="InterPro" id="IPR004089">
    <property type="entry name" value="MCPsignal_dom"/>
</dbReference>
<dbReference type="KEGG" id="pacr:FXN63_13795"/>
<keyword evidence="8" id="KW-1185">Reference proteome</keyword>
<feature type="transmembrane region" description="Helical" evidence="4">
    <location>
        <begin position="12"/>
        <end position="33"/>
    </location>
</feature>
<feature type="domain" description="HAMP" evidence="6">
    <location>
        <begin position="207"/>
        <end position="259"/>
    </location>
</feature>
<feature type="transmembrane region" description="Helical" evidence="4">
    <location>
        <begin position="185"/>
        <end position="206"/>
    </location>
</feature>
<evidence type="ECO:0000313" key="8">
    <source>
        <dbReference type="Proteomes" id="UP000325161"/>
    </source>
</evidence>
<dbReference type="SMART" id="SM00304">
    <property type="entry name" value="HAMP"/>
    <property type="match status" value="1"/>
</dbReference>
<evidence type="ECO:0000256" key="3">
    <source>
        <dbReference type="PROSITE-ProRule" id="PRU00284"/>
    </source>
</evidence>
<proteinExistence type="inferred from homology"/>
<evidence type="ECO:0000256" key="4">
    <source>
        <dbReference type="SAM" id="Phobius"/>
    </source>
</evidence>
<dbReference type="PANTHER" id="PTHR32089">
    <property type="entry name" value="METHYL-ACCEPTING CHEMOTAXIS PROTEIN MCPB"/>
    <property type="match status" value="1"/>
</dbReference>
<protein>
    <submittedName>
        <fullName evidence="7">Methyl-accepting chemotaxis protein</fullName>
    </submittedName>
</protein>
<organism evidence="7 8">
    <name type="scientific">Pigmentiphaga aceris</name>
    <dbReference type="NCBI Taxonomy" id="1940612"/>
    <lineage>
        <taxon>Bacteria</taxon>
        <taxon>Pseudomonadati</taxon>
        <taxon>Pseudomonadota</taxon>
        <taxon>Betaproteobacteria</taxon>
        <taxon>Burkholderiales</taxon>
        <taxon>Alcaligenaceae</taxon>
        <taxon>Pigmentiphaga</taxon>
    </lineage>
</organism>
<accession>A0A5C0AYK8</accession>
<keyword evidence="4" id="KW-1133">Transmembrane helix</keyword>
<keyword evidence="4" id="KW-0812">Transmembrane</keyword>
<dbReference type="SMART" id="SM00283">
    <property type="entry name" value="MA"/>
    <property type="match status" value="1"/>
</dbReference>
<dbReference type="InterPro" id="IPR003660">
    <property type="entry name" value="HAMP_dom"/>
</dbReference>
<dbReference type="GO" id="GO:0016020">
    <property type="term" value="C:membrane"/>
    <property type="evidence" value="ECO:0007669"/>
    <property type="project" value="InterPro"/>
</dbReference>
<keyword evidence="4" id="KW-0472">Membrane</keyword>
<evidence type="ECO:0000259" key="5">
    <source>
        <dbReference type="PROSITE" id="PS50111"/>
    </source>
</evidence>
<dbReference type="GO" id="GO:0007165">
    <property type="term" value="P:signal transduction"/>
    <property type="evidence" value="ECO:0007669"/>
    <property type="project" value="UniProtKB-KW"/>
</dbReference>